<keyword evidence="1" id="KW-0812">Transmembrane</keyword>
<dbReference type="RefSeq" id="WP_208596609.1">
    <property type="nucleotide sequence ID" value="NZ_FMXO01000010.1"/>
</dbReference>
<dbReference type="Pfam" id="PF07784">
    <property type="entry name" value="DUF1622"/>
    <property type="match status" value="1"/>
</dbReference>
<organism evidence="2 3">
    <name type="scientific">Desulfonatronum thiosulfatophilum</name>
    <dbReference type="NCBI Taxonomy" id="617002"/>
    <lineage>
        <taxon>Bacteria</taxon>
        <taxon>Pseudomonadati</taxon>
        <taxon>Thermodesulfobacteriota</taxon>
        <taxon>Desulfovibrionia</taxon>
        <taxon>Desulfovibrionales</taxon>
        <taxon>Desulfonatronaceae</taxon>
        <taxon>Desulfonatronum</taxon>
    </lineage>
</organism>
<evidence type="ECO:0000313" key="3">
    <source>
        <dbReference type="Proteomes" id="UP000198771"/>
    </source>
</evidence>
<protein>
    <submittedName>
        <fullName evidence="2">Uncharacterized membrane protein</fullName>
    </submittedName>
</protein>
<dbReference type="PANTHER" id="PTHR38468">
    <property type="entry name" value="SLL0939 PROTEIN"/>
    <property type="match status" value="1"/>
</dbReference>
<keyword evidence="1" id="KW-1133">Transmembrane helix</keyword>
<evidence type="ECO:0000313" key="2">
    <source>
        <dbReference type="EMBL" id="SDB39314.1"/>
    </source>
</evidence>
<gene>
    <name evidence="2" type="ORF">SAMN05660653_01862</name>
</gene>
<proteinExistence type="predicted"/>
<feature type="transmembrane region" description="Helical" evidence="1">
    <location>
        <begin position="88"/>
        <end position="108"/>
    </location>
</feature>
<dbReference type="PANTHER" id="PTHR38468:SF1">
    <property type="entry name" value="SLL0939 PROTEIN"/>
    <property type="match status" value="1"/>
</dbReference>
<dbReference type="Proteomes" id="UP000198771">
    <property type="component" value="Unassembled WGS sequence"/>
</dbReference>
<dbReference type="InterPro" id="IPR012427">
    <property type="entry name" value="DUF1622"/>
</dbReference>
<feature type="transmembrane region" description="Helical" evidence="1">
    <location>
        <begin position="20"/>
        <end position="42"/>
    </location>
</feature>
<dbReference type="STRING" id="617002.SAMN05660653_01862"/>
<accession>A0A1G6D2E1</accession>
<name>A0A1G6D2E1_9BACT</name>
<dbReference type="AlphaFoldDB" id="A0A1G6D2E1"/>
<feature type="transmembrane region" description="Helical" evidence="1">
    <location>
        <begin position="63"/>
        <end position="82"/>
    </location>
</feature>
<keyword evidence="1" id="KW-0472">Membrane</keyword>
<evidence type="ECO:0000256" key="1">
    <source>
        <dbReference type="SAM" id="Phobius"/>
    </source>
</evidence>
<dbReference type="EMBL" id="FMXO01000010">
    <property type="protein sequence ID" value="SDB39314.1"/>
    <property type="molecule type" value="Genomic_DNA"/>
</dbReference>
<reference evidence="2 3" key="1">
    <citation type="submission" date="2016-10" db="EMBL/GenBank/DDBJ databases">
        <authorList>
            <person name="de Groot N.N."/>
        </authorList>
    </citation>
    <scope>NUCLEOTIDE SEQUENCE [LARGE SCALE GENOMIC DNA]</scope>
    <source>
        <strain evidence="2 3">ASO4-2</strain>
    </source>
</reference>
<keyword evidence="3" id="KW-1185">Reference proteome</keyword>
<sequence length="126" mass="14447">MVDEPTGMFVDLMWYAARSIEALGVIVICVGVITTTGLFLYRSWMHRNADRFYRIYRRGMGKAILLGLELLVAGDIILTATHNFNLQHIALLGLLILIRTFLSFSMEIELNGYLPWKRPLDRDDDV</sequence>